<sequence>MTTTRVFLESKSHSHALNVHTSRRPLRILRSRFCQRLACAILVLVGIQSWLLHSEYREALADKYSPTLFTRLSRQDKDLFTSSRWHLGVGDQYMERQGLLQNKGQWKALGSGYEGDTFAYNGSVIKVFKPGRSPLRNCIPGISSPKMQWPPEIPVSLLLGGLRDTRDSAPTISAQSNFVPVHDYFFLPTPQSPHLGEWYLVTPFLKSGTLEHLAKRLQRQDLPMTPDELDIQFRPSFNRLLQALHTMHAEHDLCHDDIKMDNVFIASQMQPSETTSSSPVLPGDEEAHWMIADLGNARQPSHKYHSSLLWTHDNDQHPDCRVNDVVRLVKSYMSFLQSASSAKKGAFNEPFLTAAAPWSQLYWYTVNSARHVLRGATAAQQVREMSGNAFAPSSTASDELRATSKIESADNKERDGDIHKFARPILEATWSGFGGSARKAFMVRRELKAGMSVSEKWAKIFGTMGFLSTPSHSC</sequence>
<evidence type="ECO:0000256" key="1">
    <source>
        <dbReference type="SAM" id="MobiDB-lite"/>
    </source>
</evidence>
<evidence type="ECO:0008006" key="4">
    <source>
        <dbReference type="Google" id="ProtNLM"/>
    </source>
</evidence>
<dbReference type="STRING" id="1230097.A0A423VED4"/>
<gene>
    <name evidence="2" type="ORF">VPNG_10262</name>
</gene>
<feature type="region of interest" description="Disordered" evidence="1">
    <location>
        <begin position="387"/>
        <end position="413"/>
    </location>
</feature>
<dbReference type="PROSITE" id="PS00108">
    <property type="entry name" value="PROTEIN_KINASE_ST"/>
    <property type="match status" value="1"/>
</dbReference>
<dbReference type="OrthoDB" id="5337378at2759"/>
<protein>
    <recommendedName>
        <fullName evidence="4">Protein kinase domain-containing protein</fullName>
    </recommendedName>
</protein>
<dbReference type="Gene3D" id="1.10.510.10">
    <property type="entry name" value="Transferase(Phosphotransferase) domain 1"/>
    <property type="match status" value="1"/>
</dbReference>
<accession>A0A423VED4</accession>
<dbReference type="InterPro" id="IPR011009">
    <property type="entry name" value="Kinase-like_dom_sf"/>
</dbReference>
<reference evidence="2 3" key="1">
    <citation type="submission" date="2015-09" db="EMBL/GenBank/DDBJ databases">
        <title>Host preference determinants of Valsa canker pathogens revealed by comparative genomics.</title>
        <authorList>
            <person name="Yin Z."/>
            <person name="Huang L."/>
        </authorList>
    </citation>
    <scope>NUCLEOTIDE SEQUENCE [LARGE SCALE GENOMIC DNA]</scope>
    <source>
        <strain evidence="2 3">SXYLt</strain>
    </source>
</reference>
<evidence type="ECO:0000313" key="2">
    <source>
        <dbReference type="EMBL" id="ROV89244.1"/>
    </source>
</evidence>
<dbReference type="InParanoid" id="A0A423VED4"/>
<feature type="compositionally biased region" description="Basic and acidic residues" evidence="1">
    <location>
        <begin position="398"/>
        <end position="413"/>
    </location>
</feature>
<dbReference type="GO" id="GO:0004672">
    <property type="term" value="F:protein kinase activity"/>
    <property type="evidence" value="ECO:0007669"/>
    <property type="project" value="InterPro"/>
</dbReference>
<evidence type="ECO:0000313" key="3">
    <source>
        <dbReference type="Proteomes" id="UP000285146"/>
    </source>
</evidence>
<comment type="caution">
    <text evidence="2">The sequence shown here is derived from an EMBL/GenBank/DDBJ whole genome shotgun (WGS) entry which is preliminary data.</text>
</comment>
<dbReference type="EMBL" id="LKEB01000107">
    <property type="protein sequence ID" value="ROV89244.1"/>
    <property type="molecule type" value="Genomic_DNA"/>
</dbReference>
<dbReference type="InterPro" id="IPR008271">
    <property type="entry name" value="Ser/Thr_kinase_AS"/>
</dbReference>
<organism evidence="2 3">
    <name type="scientific">Cytospora leucostoma</name>
    <dbReference type="NCBI Taxonomy" id="1230097"/>
    <lineage>
        <taxon>Eukaryota</taxon>
        <taxon>Fungi</taxon>
        <taxon>Dikarya</taxon>
        <taxon>Ascomycota</taxon>
        <taxon>Pezizomycotina</taxon>
        <taxon>Sordariomycetes</taxon>
        <taxon>Sordariomycetidae</taxon>
        <taxon>Diaporthales</taxon>
        <taxon>Cytosporaceae</taxon>
        <taxon>Cytospora</taxon>
    </lineage>
</organism>
<dbReference type="AlphaFoldDB" id="A0A423VED4"/>
<dbReference type="SUPFAM" id="SSF56112">
    <property type="entry name" value="Protein kinase-like (PK-like)"/>
    <property type="match status" value="1"/>
</dbReference>
<dbReference type="Proteomes" id="UP000285146">
    <property type="component" value="Unassembled WGS sequence"/>
</dbReference>
<proteinExistence type="predicted"/>
<name>A0A423VED4_9PEZI</name>
<keyword evidence="3" id="KW-1185">Reference proteome</keyword>